<gene>
    <name evidence="2" type="ORF">L211DRAFT_843217</name>
</gene>
<dbReference type="AlphaFoldDB" id="A0A3N4L7M2"/>
<reference evidence="2 3" key="1">
    <citation type="journal article" date="2018" name="Nat. Ecol. Evol.">
        <title>Pezizomycetes genomes reveal the molecular basis of ectomycorrhizal truffle lifestyle.</title>
        <authorList>
            <person name="Murat C."/>
            <person name="Payen T."/>
            <person name="Noel B."/>
            <person name="Kuo A."/>
            <person name="Morin E."/>
            <person name="Chen J."/>
            <person name="Kohler A."/>
            <person name="Krizsan K."/>
            <person name="Balestrini R."/>
            <person name="Da Silva C."/>
            <person name="Montanini B."/>
            <person name="Hainaut M."/>
            <person name="Levati E."/>
            <person name="Barry K.W."/>
            <person name="Belfiori B."/>
            <person name="Cichocki N."/>
            <person name="Clum A."/>
            <person name="Dockter R.B."/>
            <person name="Fauchery L."/>
            <person name="Guy J."/>
            <person name="Iotti M."/>
            <person name="Le Tacon F."/>
            <person name="Lindquist E.A."/>
            <person name="Lipzen A."/>
            <person name="Malagnac F."/>
            <person name="Mello A."/>
            <person name="Molinier V."/>
            <person name="Miyauchi S."/>
            <person name="Poulain J."/>
            <person name="Riccioni C."/>
            <person name="Rubini A."/>
            <person name="Sitrit Y."/>
            <person name="Splivallo R."/>
            <person name="Traeger S."/>
            <person name="Wang M."/>
            <person name="Zifcakova L."/>
            <person name="Wipf D."/>
            <person name="Zambonelli A."/>
            <person name="Paolocci F."/>
            <person name="Nowrousian M."/>
            <person name="Ottonello S."/>
            <person name="Baldrian P."/>
            <person name="Spatafora J.W."/>
            <person name="Henrissat B."/>
            <person name="Nagy L.G."/>
            <person name="Aury J.M."/>
            <person name="Wincker P."/>
            <person name="Grigoriev I.V."/>
            <person name="Bonfante P."/>
            <person name="Martin F.M."/>
        </authorList>
    </citation>
    <scope>NUCLEOTIDE SEQUENCE [LARGE SCALE GENOMIC DNA]</scope>
    <source>
        <strain evidence="2 3">ATCC MYA-4762</strain>
    </source>
</reference>
<feature type="signal peptide" evidence="1">
    <location>
        <begin position="1"/>
        <end position="21"/>
    </location>
</feature>
<dbReference type="EMBL" id="ML121608">
    <property type="protein sequence ID" value="RPB18843.1"/>
    <property type="molecule type" value="Genomic_DNA"/>
</dbReference>
<dbReference type="Proteomes" id="UP000267821">
    <property type="component" value="Unassembled WGS sequence"/>
</dbReference>
<protein>
    <submittedName>
        <fullName evidence="2">Uncharacterized protein</fullName>
    </submittedName>
</protein>
<name>A0A3N4L7M2_9PEZI</name>
<dbReference type="OrthoDB" id="5383093at2759"/>
<organism evidence="2 3">
    <name type="scientific">Terfezia boudieri ATCC MYA-4762</name>
    <dbReference type="NCBI Taxonomy" id="1051890"/>
    <lineage>
        <taxon>Eukaryota</taxon>
        <taxon>Fungi</taxon>
        <taxon>Dikarya</taxon>
        <taxon>Ascomycota</taxon>
        <taxon>Pezizomycotina</taxon>
        <taxon>Pezizomycetes</taxon>
        <taxon>Pezizales</taxon>
        <taxon>Pezizaceae</taxon>
        <taxon>Terfezia</taxon>
    </lineage>
</organism>
<evidence type="ECO:0000313" key="3">
    <source>
        <dbReference type="Proteomes" id="UP000267821"/>
    </source>
</evidence>
<evidence type="ECO:0000313" key="2">
    <source>
        <dbReference type="EMBL" id="RPB18843.1"/>
    </source>
</evidence>
<keyword evidence="3" id="KW-1185">Reference proteome</keyword>
<sequence length="169" mass="18506">MHIKFLSILLLSSAFIPTILAGAAPAPAAVPNPVANADFGDIGDKLDDTVSKVKGKVNEVKEKVNDWVDEVKNWKFPTVTGVPENVKQWFSDSEKWFNGFPEQAWAEIKDGVYPPEVSNWVNSLPDQMKQEARDELKQWANEKSNAPSLRSVGISFVGVAGIIAVTVAL</sequence>
<proteinExistence type="predicted"/>
<evidence type="ECO:0000256" key="1">
    <source>
        <dbReference type="SAM" id="SignalP"/>
    </source>
</evidence>
<accession>A0A3N4L7M2</accession>
<keyword evidence="1" id="KW-0732">Signal</keyword>
<feature type="chain" id="PRO_5018194185" evidence="1">
    <location>
        <begin position="22"/>
        <end position="169"/>
    </location>
</feature>
<dbReference type="InParanoid" id="A0A3N4L7M2"/>